<dbReference type="OrthoDB" id="1898716at2759"/>
<evidence type="ECO:0000256" key="1">
    <source>
        <dbReference type="ARBA" id="ARBA00004123"/>
    </source>
</evidence>
<dbReference type="SUPFAM" id="SSF55455">
    <property type="entry name" value="SRF-like"/>
    <property type="match status" value="1"/>
</dbReference>
<dbReference type="GO" id="GO:0005634">
    <property type="term" value="C:nucleus"/>
    <property type="evidence" value="ECO:0007669"/>
    <property type="project" value="UniProtKB-SubCell"/>
</dbReference>
<dbReference type="InterPro" id="IPR002100">
    <property type="entry name" value="TF_MADSbox"/>
</dbReference>
<proteinExistence type="predicted"/>
<dbReference type="PANTHER" id="PTHR48019">
    <property type="entry name" value="SERUM RESPONSE FACTOR HOMOLOG"/>
    <property type="match status" value="1"/>
</dbReference>
<evidence type="ECO:0000256" key="3">
    <source>
        <dbReference type="ARBA" id="ARBA00023125"/>
    </source>
</evidence>
<protein>
    <submittedName>
        <fullName evidence="8">Uncharacterized protein</fullName>
    </submittedName>
</protein>
<keyword evidence="5" id="KW-0539">Nucleus</keyword>
<dbReference type="GO" id="GO:0000981">
    <property type="term" value="F:DNA-binding transcription factor activity, RNA polymerase II-specific"/>
    <property type="evidence" value="ECO:0000318"/>
    <property type="project" value="GO_Central"/>
</dbReference>
<dbReference type="InterPro" id="IPR036879">
    <property type="entry name" value="TF_MADSbox_sf"/>
</dbReference>
<gene>
    <name evidence="8" type="ORF">EUGRSUZ_H04618</name>
</gene>
<keyword evidence="4" id="KW-0804">Transcription</keyword>
<dbReference type="FunCoup" id="A0A059B7T8">
    <property type="interactions" value="198"/>
</dbReference>
<dbReference type="SMART" id="SM00432">
    <property type="entry name" value="MADS"/>
    <property type="match status" value="1"/>
</dbReference>
<dbReference type="InParanoid" id="A0A059B7T8"/>
<feature type="domain" description="MADS-box" evidence="6">
    <location>
        <begin position="1"/>
        <end position="61"/>
    </location>
</feature>
<feature type="domain" description="K-box" evidence="7">
    <location>
        <begin position="86"/>
        <end position="176"/>
    </location>
</feature>
<dbReference type="PROSITE" id="PS00350">
    <property type="entry name" value="MADS_BOX_1"/>
    <property type="match status" value="1"/>
</dbReference>
<evidence type="ECO:0000313" key="8">
    <source>
        <dbReference type="EMBL" id="KCW61921.1"/>
    </source>
</evidence>
<dbReference type="EMBL" id="KK198760">
    <property type="protein sequence ID" value="KCW61921.1"/>
    <property type="molecule type" value="Genomic_DNA"/>
</dbReference>
<dbReference type="GO" id="GO:0045944">
    <property type="term" value="P:positive regulation of transcription by RNA polymerase II"/>
    <property type="evidence" value="ECO:0007669"/>
    <property type="project" value="InterPro"/>
</dbReference>
<dbReference type="PROSITE" id="PS50066">
    <property type="entry name" value="MADS_BOX_2"/>
    <property type="match status" value="1"/>
</dbReference>
<dbReference type="STRING" id="71139.A0A059B7T8"/>
<sequence length="206" mass="23754">MGRRKVEIRRIADKSSRQVTFSKRRGGLMKKARELAVLCDVDVALVVFSSRGKLYEFCSGDSFTDILERYQNYLGEAETSKDAKTVEGNGSEDAVYWSHPEIVQIVQRYLRGPDIEKMSVTDLVQLEKQLDSALRQTRSRKTKLMLEFKTTLQEQEKMMREERESLKKEIASLVSYDDNVNKVPLGITEMNTTVHHPRLATLHLLR</sequence>
<keyword evidence="3" id="KW-0238">DNA-binding</keyword>
<dbReference type="KEGG" id="egr:104415665"/>
<dbReference type="CDD" id="cd00265">
    <property type="entry name" value="MADS_MEF2_like"/>
    <property type="match status" value="1"/>
</dbReference>
<evidence type="ECO:0000259" key="6">
    <source>
        <dbReference type="PROSITE" id="PS50066"/>
    </source>
</evidence>
<dbReference type="PROSITE" id="PS51297">
    <property type="entry name" value="K_BOX"/>
    <property type="match status" value="1"/>
</dbReference>
<dbReference type="Pfam" id="PF00319">
    <property type="entry name" value="SRF-TF"/>
    <property type="match status" value="1"/>
</dbReference>
<dbReference type="Pfam" id="PF01486">
    <property type="entry name" value="K-box"/>
    <property type="match status" value="1"/>
</dbReference>
<dbReference type="Gene3D" id="3.40.1810.10">
    <property type="entry name" value="Transcription factor, MADS-box"/>
    <property type="match status" value="1"/>
</dbReference>
<dbReference type="Gramene" id="KCW61921">
    <property type="protein sequence ID" value="KCW61921"/>
    <property type="gene ID" value="EUGRSUZ_H04618"/>
</dbReference>
<dbReference type="AlphaFoldDB" id="A0A059B7T8"/>
<evidence type="ECO:0000256" key="4">
    <source>
        <dbReference type="ARBA" id="ARBA00023163"/>
    </source>
</evidence>
<evidence type="ECO:0000259" key="7">
    <source>
        <dbReference type="PROSITE" id="PS51297"/>
    </source>
</evidence>
<comment type="subcellular location">
    <subcellularLocation>
        <location evidence="1">Nucleus</location>
    </subcellularLocation>
</comment>
<dbReference type="InterPro" id="IPR002487">
    <property type="entry name" value="TF_Kbox"/>
</dbReference>
<reference evidence="8" key="1">
    <citation type="submission" date="2013-07" db="EMBL/GenBank/DDBJ databases">
        <title>The genome of Eucalyptus grandis.</title>
        <authorList>
            <person name="Schmutz J."/>
            <person name="Hayes R."/>
            <person name="Myburg A."/>
            <person name="Tuskan G."/>
            <person name="Grattapaglia D."/>
            <person name="Rokhsar D.S."/>
        </authorList>
    </citation>
    <scope>NUCLEOTIDE SEQUENCE</scope>
    <source>
        <tissue evidence="8">Leaf extractions</tissue>
    </source>
</reference>
<name>A0A059B7T8_EUCGR</name>
<dbReference type="GO" id="GO:0006357">
    <property type="term" value="P:regulation of transcription by RNA polymerase II"/>
    <property type="evidence" value="ECO:0000318"/>
    <property type="project" value="GO_Central"/>
</dbReference>
<evidence type="ECO:0000256" key="5">
    <source>
        <dbReference type="ARBA" id="ARBA00023242"/>
    </source>
</evidence>
<dbReference type="SMR" id="A0A059B7T8"/>
<dbReference type="eggNOG" id="KOG0014">
    <property type="taxonomic scope" value="Eukaryota"/>
</dbReference>
<dbReference type="GO" id="GO:0000978">
    <property type="term" value="F:RNA polymerase II cis-regulatory region sequence-specific DNA binding"/>
    <property type="evidence" value="ECO:0000318"/>
    <property type="project" value="GO_Central"/>
</dbReference>
<accession>A0A059B7T8</accession>
<dbReference type="FunFam" id="3.40.1810.10:FF:000003">
    <property type="entry name" value="MADS-box transcription factor MADS-MC"/>
    <property type="match status" value="1"/>
</dbReference>
<dbReference type="PRINTS" id="PR00404">
    <property type="entry name" value="MADSDOMAIN"/>
</dbReference>
<dbReference type="InterPro" id="IPR050142">
    <property type="entry name" value="MADS-box/MEF2_TF"/>
</dbReference>
<keyword evidence="2" id="KW-0805">Transcription regulation</keyword>
<evidence type="ECO:0000256" key="2">
    <source>
        <dbReference type="ARBA" id="ARBA00023015"/>
    </source>
</evidence>
<dbReference type="OMA" id="IKDWRRT"/>
<dbReference type="GO" id="GO:0046983">
    <property type="term" value="F:protein dimerization activity"/>
    <property type="evidence" value="ECO:0007669"/>
    <property type="project" value="InterPro"/>
</dbReference>
<dbReference type="InterPro" id="IPR033896">
    <property type="entry name" value="MEF2-like_N"/>
</dbReference>
<organism evidence="8">
    <name type="scientific">Eucalyptus grandis</name>
    <name type="common">Flooded gum</name>
    <dbReference type="NCBI Taxonomy" id="71139"/>
    <lineage>
        <taxon>Eukaryota</taxon>
        <taxon>Viridiplantae</taxon>
        <taxon>Streptophyta</taxon>
        <taxon>Embryophyta</taxon>
        <taxon>Tracheophyta</taxon>
        <taxon>Spermatophyta</taxon>
        <taxon>Magnoliopsida</taxon>
        <taxon>eudicotyledons</taxon>
        <taxon>Gunneridae</taxon>
        <taxon>Pentapetalae</taxon>
        <taxon>rosids</taxon>
        <taxon>malvids</taxon>
        <taxon>Myrtales</taxon>
        <taxon>Myrtaceae</taxon>
        <taxon>Myrtoideae</taxon>
        <taxon>Eucalypteae</taxon>
        <taxon>Eucalyptus</taxon>
    </lineage>
</organism>